<evidence type="ECO:0000313" key="6">
    <source>
        <dbReference type="EMBL" id="MDR6270734.1"/>
    </source>
</evidence>
<dbReference type="InterPro" id="IPR047589">
    <property type="entry name" value="DUF11_rpt"/>
</dbReference>
<feature type="domain" description="DUF7927" evidence="5">
    <location>
        <begin position="1349"/>
        <end position="1464"/>
    </location>
</feature>
<accession>A0ABU1JF32</accession>
<dbReference type="NCBIfam" id="TIGR01451">
    <property type="entry name" value="B_ant_repeat"/>
    <property type="match status" value="13"/>
</dbReference>
<dbReference type="Proteomes" id="UP001185069">
    <property type="component" value="Unassembled WGS sequence"/>
</dbReference>
<feature type="domain" description="DUF7927" evidence="5">
    <location>
        <begin position="1841"/>
        <end position="1948"/>
    </location>
</feature>
<dbReference type="NCBIfam" id="TIGR04226">
    <property type="entry name" value="RrgB_K2N_iso_D2"/>
    <property type="match status" value="1"/>
</dbReference>
<feature type="domain" description="DUF7927" evidence="5">
    <location>
        <begin position="1474"/>
        <end position="1586"/>
    </location>
</feature>
<keyword evidence="2" id="KW-0812">Transmembrane</keyword>
<name>A0ABU1JF32_9MICC</name>
<reference evidence="6 7" key="1">
    <citation type="submission" date="2023-07" db="EMBL/GenBank/DDBJ databases">
        <title>Sequencing the genomes of 1000 actinobacteria strains.</title>
        <authorList>
            <person name="Klenk H.-P."/>
        </authorList>
    </citation>
    <scope>NUCLEOTIDE SEQUENCE [LARGE SCALE GENOMIC DNA]</scope>
    <source>
        <strain evidence="6 7">DSM 14555</strain>
    </source>
</reference>
<dbReference type="PANTHER" id="PTHR34819:SF3">
    <property type="entry name" value="CELL SURFACE PROTEIN"/>
    <property type="match status" value="1"/>
</dbReference>
<keyword evidence="7" id="KW-1185">Reference proteome</keyword>
<feature type="domain" description="DUF7927" evidence="5">
    <location>
        <begin position="607"/>
        <end position="694"/>
    </location>
</feature>
<comment type="caution">
    <text evidence="6">The sequence shown here is derived from an EMBL/GenBank/DDBJ whole genome shotgun (WGS) entry which is preliminary data.</text>
</comment>
<feature type="domain" description="DUF7927" evidence="5">
    <location>
        <begin position="851"/>
        <end position="949"/>
    </location>
</feature>
<keyword evidence="2" id="KW-1133">Transmembrane helix</keyword>
<sequence length="2137" mass="219090">MHRLHHIRRAAAVVVAFALAFASLIGLNATSADAAPEPFGKVLSGIYRGDMVMATNSNLLSAGRPSYQKPAQVDGSSDDLCPWAPSGGGGQPAPVYGAAVKAACNNSSSAFLDVPKGAKIVAARLYVMNTLREERPATEVRLAGPGEGYNYRMMNQATPLAPKIRESSTGSYKQNAGGNYGQDIMRQSVWDVTALVQNLGGGMYTVADIPSESYSSWTPWAAWSITAVYEWDNNSTQDFFSLSEQEQYRFSPRSIAWQDGNQYKLGGQRTSVTAGPLVTPDAGQPRFGKTFHQVAHANVGYGDRAELNGVEHGNNNLQGNSAPPVGTVLGRDPACNSTTDVQNETICYLGSKVNSTPDQGSNYQKVPGDGYRPSYGSVSTNSSAYDADIIRIPDAAIPEGTTQATYDVISVADEWLNVGMVGVSINLPAPRPDVQKTVKKIGTGPVKPGDVVEYTLTAKNIGKDVAVDNTLEDQIPAGVTYVPNSAQVTKGFDQGAKSDAADSDSVTLEGRTLVWRPGSSADKYTDPNISAPADWKKAPDGKPDYSLNLDNNDGEQTLTFRATVDADQSGKLIPNQAAFTVKGSKSNIPLTANARTVLAVEPDDGAYTVSKSSDKAQALPGDVITYTVKVTQTGDAPVDASFADDLSKVSGASYVPGSATADSGTVSGVVNWSGNLAMGQTATVTYQMKVDSGFRGKLINTAVPGERGGCDAGNCETTTEVLTPGGYEMAKFADRSEANPGDVVTYSILVNQTGDTPVDASFVDDLSKVVGASYVAGSAEASEGTISPDNLVTWSGKLVKGDSVVVSYQMQVNADFRGKIENVAVPGDPNSCVPGECDTTTTVPVQPRFTLEKTADKTTSVPGDVITYTVNVAQVGEGGVDASFSDELDQVAGATYVPGSLTNVSGIGTTSGEVSWSGRLETGQSATITYQMKVNADIATPGRVFNSAVPGENGDCRTEQSCSVTTEVLTPGSFTVTKSASPGSVAPGDEVTYTVKVVQKGDTPVSASFVDDLSKVAGATYVPGSAQVDGAGIISGEIDWSGTLRKGDVATITYKMKVNADIATPAEVKNTVVPGDKGTCDPADSCTTTTEVLTPGSFTVTKSASPGSVAPGDEVTYTVKVVQKGDTEVSASFADDLSKVAGATFVAGSAAADKGSVAVDNPVNWSGTLAKGDTATVTYKMKVNADLATPGSVKNTVVPGDKGTCDPADSCTTTTEVLTPGSFTVTKSASPGSVAPGDEVTYTVKVVQKGDTPVLASFVDDLSKVAGATFVAGSASADKGSVAVDNPVNWSGTLAKGDTATVTYKMKVNADLATPGSVKNTVVPGDKGTCDPADSCTTTTEVLTPGSFTVTKSASPGSVAPGDEVTYTVKVVQKGDTEVSASFADDLSKVAGATFVAGSASADKGSVAVDNPVNWSGTLAKGDTATVTYKMKVNADLATPGSVKNTVVPGDKGTCDPADSCTTTTEVLTPGGFTVVKTATPGSVAPGDEITYQVVVKQTGDKPAAASFADDLSKVTGATYVAGSATADKGAIEGTVNWSGTLAKGDTVTVTYKMKVNADIATPAEVKNTVVPGPDGGCEPGTCTTTTEVLTPGGFTVLKSVDKQNAAPGDLLTYTVKVTHQGDTEVTASFADDLSKVAGATFVAGSAAADLGTVTGTVNWSGTLTKGQSATVTYQMKVNADIMTPAEVKNTVVPGDKGTCEPGGCETVTPVPTPGSYLIIKSADKQDVAPGDVVTYTVTVSHRGDTPVEASFADDLSKVAGATFVAGSATADKGSLSGTLDWTGTLENGQTATVKYQVKINSDIVTPASVRNVVVPGENGTCTDDSCETTTEVQTPGTFTTVKTVDKSVVAPGDVLTYTVKVTHRGDTEVEASFADDLSKVVGAEYVPGSAKADAGTVIGTLNWSGTLRNGQIATVTYQMKVKSDLTTPSSLKNTVVPGDKGTCDPGGCETTTEVLRPGGFELKKTVSPGTAKPGDLLTFTVKVSQTGDTPVVASFVDDLSKVAGASYVAGSASADKGAVEGTVNWSGTLGKGESATVTYRMAVDAAIADGTQVRNVVVPGGDGTCAPGSCETTTVITVPPKPPVTPEPPVVPPVTEEPLPETGAAVLPWLAGGAALAFAGLAFAVAAGVRRREPSE</sequence>
<evidence type="ECO:0000256" key="2">
    <source>
        <dbReference type="SAM" id="Phobius"/>
    </source>
</evidence>
<feature type="region of interest" description="Disordered" evidence="1">
    <location>
        <begin position="517"/>
        <end position="541"/>
    </location>
</feature>
<feature type="signal peptide" evidence="3">
    <location>
        <begin position="1"/>
        <end position="34"/>
    </location>
</feature>
<dbReference type="InterPro" id="IPR051172">
    <property type="entry name" value="Chlamydia_OmcB"/>
</dbReference>
<feature type="domain" description="DUF11" evidence="4">
    <location>
        <begin position="439"/>
        <end position="488"/>
    </location>
</feature>
<feature type="domain" description="DUF7927" evidence="5">
    <location>
        <begin position="1099"/>
        <end position="1214"/>
    </location>
</feature>
<dbReference type="Pfam" id="PF25549">
    <property type="entry name" value="DUF7927"/>
    <property type="match status" value="12"/>
</dbReference>
<dbReference type="Pfam" id="PF01345">
    <property type="entry name" value="DUF11"/>
    <property type="match status" value="1"/>
</dbReference>
<feature type="domain" description="DUF7927" evidence="5">
    <location>
        <begin position="733"/>
        <end position="841"/>
    </location>
</feature>
<evidence type="ECO:0000256" key="1">
    <source>
        <dbReference type="SAM" id="MobiDB-lite"/>
    </source>
</evidence>
<feature type="chain" id="PRO_5045804852" evidence="3">
    <location>
        <begin position="35"/>
        <end position="2137"/>
    </location>
</feature>
<keyword evidence="3" id="KW-0732">Signal</keyword>
<evidence type="ECO:0000256" key="3">
    <source>
        <dbReference type="SAM" id="SignalP"/>
    </source>
</evidence>
<dbReference type="RefSeq" id="WP_309799997.1">
    <property type="nucleotide sequence ID" value="NZ_BAAAHY010000004.1"/>
</dbReference>
<protein>
    <submittedName>
        <fullName evidence="6">Repeat protein (TIGR01451 family)</fullName>
    </submittedName>
</protein>
<feature type="domain" description="DUF7927" evidence="5">
    <location>
        <begin position="1723"/>
        <end position="1831"/>
    </location>
</feature>
<dbReference type="EMBL" id="JAVDQF010000001">
    <property type="protein sequence ID" value="MDR6270734.1"/>
    <property type="molecule type" value="Genomic_DNA"/>
</dbReference>
<feature type="domain" description="DUF7927" evidence="5">
    <location>
        <begin position="1224"/>
        <end position="1339"/>
    </location>
</feature>
<evidence type="ECO:0000259" key="5">
    <source>
        <dbReference type="Pfam" id="PF25549"/>
    </source>
</evidence>
<evidence type="ECO:0000259" key="4">
    <source>
        <dbReference type="Pfam" id="PF01345"/>
    </source>
</evidence>
<evidence type="ECO:0000313" key="7">
    <source>
        <dbReference type="Proteomes" id="UP001185069"/>
    </source>
</evidence>
<feature type="domain" description="DUF7927" evidence="5">
    <location>
        <begin position="1962"/>
        <end position="2073"/>
    </location>
</feature>
<organism evidence="6 7">
    <name type="scientific">Arthrobacter russicus</name>
    <dbReference type="NCBI Taxonomy" id="172040"/>
    <lineage>
        <taxon>Bacteria</taxon>
        <taxon>Bacillati</taxon>
        <taxon>Actinomycetota</taxon>
        <taxon>Actinomycetes</taxon>
        <taxon>Micrococcales</taxon>
        <taxon>Micrococcaceae</taxon>
        <taxon>Arthrobacter</taxon>
    </lineage>
</organism>
<dbReference type="InterPro" id="IPR057687">
    <property type="entry name" value="DUF7927"/>
</dbReference>
<feature type="domain" description="DUF7927" evidence="5">
    <location>
        <begin position="975"/>
        <end position="1089"/>
    </location>
</feature>
<dbReference type="Gene3D" id="2.60.40.740">
    <property type="match status" value="1"/>
</dbReference>
<dbReference type="InterPro" id="IPR026466">
    <property type="entry name" value="Fim_isopep_form_D2_dom"/>
</dbReference>
<proteinExistence type="predicted"/>
<dbReference type="PANTHER" id="PTHR34819">
    <property type="entry name" value="LARGE CYSTEINE-RICH PERIPLASMIC PROTEIN OMCB"/>
    <property type="match status" value="1"/>
</dbReference>
<gene>
    <name evidence="6" type="ORF">JOE69_002972</name>
</gene>
<feature type="domain" description="DUF7927" evidence="5">
    <location>
        <begin position="1597"/>
        <end position="1710"/>
    </location>
</feature>
<keyword evidence="2" id="KW-0472">Membrane</keyword>
<dbReference type="InterPro" id="IPR001434">
    <property type="entry name" value="OmcB-like_DUF11"/>
</dbReference>
<feature type="transmembrane region" description="Helical" evidence="2">
    <location>
        <begin position="2107"/>
        <end position="2130"/>
    </location>
</feature>